<sequence>MVRQVRADPLGGPAQREVLSQLLARPRYEVLPLAGIVDDAVAHLPAGATVTVTASPARGPEPTMQTAEALAAEGFHAVPHLAATQHGEHSLPVTLERLQTAGIQEVFAVGGDAAPGDDRRGASTAQRGETFDDGEQLLQAVRRLGPELRVGVPGYPEGHLTIPAEALEGSLGRKVEQASCVVGQLCFDPLTVLSWAGGLQAAGMTLPVFAGLPGAASSAQLMRIAGRIGVGDSLRFLASGGAGVARRLASLGRYDPTPLAAGLAAAQDGGVVSGLHLYTFNALEETEQWRRRLLARLQEGDHA</sequence>
<dbReference type="Pfam" id="PF02219">
    <property type="entry name" value="MTHFR"/>
    <property type="match status" value="1"/>
</dbReference>
<dbReference type="UniPathway" id="UPA00193"/>
<evidence type="ECO:0000313" key="10">
    <source>
        <dbReference type="EMBL" id="NYJ78233.1"/>
    </source>
</evidence>
<keyword evidence="6 8" id="KW-0560">Oxidoreductase</keyword>
<proteinExistence type="inferred from homology"/>
<evidence type="ECO:0000256" key="9">
    <source>
        <dbReference type="SAM" id="MobiDB-lite"/>
    </source>
</evidence>
<dbReference type="InterPro" id="IPR003171">
    <property type="entry name" value="Mehydrof_redctse-like"/>
</dbReference>
<comment type="cofactor">
    <cofactor evidence="1 8">
        <name>FAD</name>
        <dbReference type="ChEBI" id="CHEBI:57692"/>
    </cofactor>
</comment>
<gene>
    <name evidence="10" type="ORF">HNR09_001644</name>
</gene>
<keyword evidence="4 8" id="KW-0285">Flavoprotein</keyword>
<dbReference type="GO" id="GO:0106312">
    <property type="term" value="F:methylenetetrahydrofolate reductase (NADH) activity"/>
    <property type="evidence" value="ECO:0007669"/>
    <property type="project" value="UniProtKB-EC"/>
</dbReference>
<accession>A0A7Z0GM16</accession>
<comment type="similarity">
    <text evidence="3 8">Belongs to the methylenetetrahydrofolate reductase family.</text>
</comment>
<dbReference type="Gene3D" id="3.20.20.220">
    <property type="match status" value="1"/>
</dbReference>
<dbReference type="Proteomes" id="UP000535437">
    <property type="component" value="Unassembled WGS sequence"/>
</dbReference>
<name>A0A7Z0GM16_9MICC</name>
<dbReference type="AlphaFoldDB" id="A0A7Z0GM16"/>
<keyword evidence="5 8" id="KW-0274">FAD</keyword>
<organism evidence="10 11">
    <name type="scientific">Nesterenkonia xinjiangensis</name>
    <dbReference type="NCBI Taxonomy" id="225327"/>
    <lineage>
        <taxon>Bacteria</taxon>
        <taxon>Bacillati</taxon>
        <taxon>Actinomycetota</taxon>
        <taxon>Actinomycetes</taxon>
        <taxon>Micrococcales</taxon>
        <taxon>Micrococcaceae</taxon>
        <taxon>Nesterenkonia</taxon>
    </lineage>
</organism>
<comment type="catalytic activity">
    <reaction evidence="7">
        <text>(6S)-5-methyl-5,6,7,8-tetrahydrofolate + NAD(+) = (6R)-5,10-methylene-5,6,7,8-tetrahydrofolate + NADH + H(+)</text>
        <dbReference type="Rhea" id="RHEA:19821"/>
        <dbReference type="ChEBI" id="CHEBI:15378"/>
        <dbReference type="ChEBI" id="CHEBI:15636"/>
        <dbReference type="ChEBI" id="CHEBI:18608"/>
        <dbReference type="ChEBI" id="CHEBI:57540"/>
        <dbReference type="ChEBI" id="CHEBI:57945"/>
        <dbReference type="EC" id="1.5.1.54"/>
    </reaction>
    <physiologicalReaction direction="right-to-left" evidence="7">
        <dbReference type="Rhea" id="RHEA:19823"/>
    </physiologicalReaction>
</comment>
<dbReference type="PANTHER" id="PTHR45754">
    <property type="entry name" value="METHYLENETETRAHYDROFOLATE REDUCTASE"/>
    <property type="match status" value="1"/>
</dbReference>
<dbReference type="RefSeq" id="WP_179541605.1">
    <property type="nucleotide sequence ID" value="NZ_BAAALL010000002.1"/>
</dbReference>
<evidence type="ECO:0000256" key="4">
    <source>
        <dbReference type="ARBA" id="ARBA00022630"/>
    </source>
</evidence>
<dbReference type="GO" id="GO:0005829">
    <property type="term" value="C:cytosol"/>
    <property type="evidence" value="ECO:0007669"/>
    <property type="project" value="TreeGrafter"/>
</dbReference>
<dbReference type="PANTHER" id="PTHR45754:SF3">
    <property type="entry name" value="METHYLENETETRAHYDROFOLATE REDUCTASE (NADPH)"/>
    <property type="match status" value="1"/>
</dbReference>
<keyword evidence="11" id="KW-1185">Reference proteome</keyword>
<dbReference type="EMBL" id="JACCFY010000001">
    <property type="protein sequence ID" value="NYJ78233.1"/>
    <property type="molecule type" value="Genomic_DNA"/>
</dbReference>
<evidence type="ECO:0000256" key="6">
    <source>
        <dbReference type="ARBA" id="ARBA00023002"/>
    </source>
</evidence>
<comment type="caution">
    <text evidence="10">The sequence shown here is derived from an EMBL/GenBank/DDBJ whole genome shotgun (WGS) entry which is preliminary data.</text>
</comment>
<evidence type="ECO:0000256" key="8">
    <source>
        <dbReference type="RuleBase" id="RU003862"/>
    </source>
</evidence>
<comment type="pathway">
    <text evidence="2 8">One-carbon metabolism; tetrahydrofolate interconversion.</text>
</comment>
<protein>
    <recommendedName>
        <fullName evidence="8">Methylenetetrahydrofolate reductase</fullName>
    </recommendedName>
</protein>
<feature type="region of interest" description="Disordered" evidence="9">
    <location>
        <begin position="110"/>
        <end position="132"/>
    </location>
</feature>
<evidence type="ECO:0000313" key="11">
    <source>
        <dbReference type="Proteomes" id="UP000535437"/>
    </source>
</evidence>
<evidence type="ECO:0000256" key="2">
    <source>
        <dbReference type="ARBA" id="ARBA00004777"/>
    </source>
</evidence>
<dbReference type="GO" id="GO:0009086">
    <property type="term" value="P:methionine biosynthetic process"/>
    <property type="evidence" value="ECO:0007669"/>
    <property type="project" value="TreeGrafter"/>
</dbReference>
<dbReference type="GO" id="GO:0035999">
    <property type="term" value="P:tetrahydrofolate interconversion"/>
    <property type="evidence" value="ECO:0007669"/>
    <property type="project" value="UniProtKB-UniPathway"/>
</dbReference>
<evidence type="ECO:0000256" key="1">
    <source>
        <dbReference type="ARBA" id="ARBA00001974"/>
    </source>
</evidence>
<evidence type="ECO:0000256" key="7">
    <source>
        <dbReference type="ARBA" id="ARBA00048628"/>
    </source>
</evidence>
<dbReference type="GO" id="GO:0071949">
    <property type="term" value="F:FAD binding"/>
    <property type="evidence" value="ECO:0007669"/>
    <property type="project" value="TreeGrafter"/>
</dbReference>
<evidence type="ECO:0000256" key="3">
    <source>
        <dbReference type="ARBA" id="ARBA00006743"/>
    </source>
</evidence>
<reference evidence="10 11" key="1">
    <citation type="submission" date="2020-07" db="EMBL/GenBank/DDBJ databases">
        <title>Sequencing the genomes of 1000 actinobacteria strains.</title>
        <authorList>
            <person name="Klenk H.-P."/>
        </authorList>
    </citation>
    <scope>NUCLEOTIDE SEQUENCE [LARGE SCALE GENOMIC DNA]</scope>
    <source>
        <strain evidence="10 11">DSM 15475</strain>
    </source>
</reference>
<dbReference type="SUPFAM" id="SSF51730">
    <property type="entry name" value="FAD-linked oxidoreductase"/>
    <property type="match status" value="1"/>
</dbReference>
<evidence type="ECO:0000256" key="5">
    <source>
        <dbReference type="ARBA" id="ARBA00022827"/>
    </source>
</evidence>
<dbReference type="InterPro" id="IPR029041">
    <property type="entry name" value="FAD-linked_oxidoreductase-like"/>
</dbReference>